<evidence type="ECO:0000256" key="1">
    <source>
        <dbReference type="SAM" id="Phobius"/>
    </source>
</evidence>
<proteinExistence type="predicted"/>
<organism evidence="3 4">
    <name type="scientific">Roseinatronobacter ekhonensis</name>
    <dbReference type="NCBI Taxonomy" id="254356"/>
    <lineage>
        <taxon>Bacteria</taxon>
        <taxon>Pseudomonadati</taxon>
        <taxon>Pseudomonadota</taxon>
        <taxon>Alphaproteobacteria</taxon>
        <taxon>Rhodobacterales</taxon>
        <taxon>Paracoccaceae</taxon>
        <taxon>Roseinatronobacter</taxon>
    </lineage>
</organism>
<dbReference type="InterPro" id="IPR051474">
    <property type="entry name" value="Anti-sigma-K/W_factor"/>
</dbReference>
<sequence>MTMPPEDDDDLLAAEYVLGLLESDAWRAADQRAATDGRFAARVRDWEARLEPLNDEFAELPAPDLLPQIESRLFPAPAPRRRRGWRWLGAGSLVGALALGLVVLSPVLRAPPAPVLTAELVAEDRALVLAASFDGTSLNLRADGPEAGAGQDYELWVIGADGVPSSLGLLRDGALTREAALQAGQVLAVSLEPAGGSTTGLPTGPVLATAELRAG</sequence>
<dbReference type="RefSeq" id="WP_183073527.1">
    <property type="nucleotide sequence ID" value="NZ_UIHC01000040.1"/>
</dbReference>
<dbReference type="GO" id="GO:0016989">
    <property type="term" value="F:sigma factor antagonist activity"/>
    <property type="evidence" value="ECO:0007669"/>
    <property type="project" value="TreeGrafter"/>
</dbReference>
<evidence type="ECO:0000259" key="2">
    <source>
        <dbReference type="Pfam" id="PF10099"/>
    </source>
</evidence>
<keyword evidence="1" id="KW-0812">Transmembrane</keyword>
<keyword evidence="1" id="KW-1133">Transmembrane helix</keyword>
<dbReference type="Proteomes" id="UP000272908">
    <property type="component" value="Unassembled WGS sequence"/>
</dbReference>
<feature type="domain" description="Anti-sigma K factor RskA C-terminal" evidence="2">
    <location>
        <begin position="96"/>
        <end position="206"/>
    </location>
</feature>
<name>A0A3B0MBZ6_9RHOB</name>
<dbReference type="GO" id="GO:0005886">
    <property type="term" value="C:plasma membrane"/>
    <property type="evidence" value="ECO:0007669"/>
    <property type="project" value="InterPro"/>
</dbReference>
<dbReference type="GO" id="GO:0006417">
    <property type="term" value="P:regulation of translation"/>
    <property type="evidence" value="ECO:0007669"/>
    <property type="project" value="TreeGrafter"/>
</dbReference>
<protein>
    <recommendedName>
        <fullName evidence="2">Anti-sigma K factor RskA C-terminal domain-containing protein</fullName>
    </recommendedName>
</protein>
<gene>
    <name evidence="3" type="ORF">ROE7235_02952</name>
</gene>
<dbReference type="InterPro" id="IPR018764">
    <property type="entry name" value="RskA_C"/>
</dbReference>
<reference evidence="4" key="1">
    <citation type="submission" date="2018-08" db="EMBL/GenBank/DDBJ databases">
        <authorList>
            <person name="Rodrigo-Torres L."/>
            <person name="Arahal R. D."/>
            <person name="Lucena T."/>
        </authorList>
    </citation>
    <scope>NUCLEOTIDE SEQUENCE [LARGE SCALE GENOMIC DNA]</scope>
    <source>
        <strain evidence="4">CECT 7235</strain>
    </source>
</reference>
<keyword evidence="4" id="KW-1185">Reference proteome</keyword>
<dbReference type="PANTHER" id="PTHR37461">
    <property type="entry name" value="ANTI-SIGMA-K FACTOR RSKA"/>
    <property type="match status" value="1"/>
</dbReference>
<dbReference type="AlphaFoldDB" id="A0A3B0MBZ6"/>
<dbReference type="Pfam" id="PF10099">
    <property type="entry name" value="RskA_C"/>
    <property type="match status" value="1"/>
</dbReference>
<dbReference type="PANTHER" id="PTHR37461:SF1">
    <property type="entry name" value="ANTI-SIGMA-K FACTOR RSKA"/>
    <property type="match status" value="1"/>
</dbReference>
<dbReference type="EMBL" id="UIHC01000040">
    <property type="protein sequence ID" value="SUZ33183.1"/>
    <property type="molecule type" value="Genomic_DNA"/>
</dbReference>
<accession>A0A3B0MBZ6</accession>
<keyword evidence="1" id="KW-0472">Membrane</keyword>
<evidence type="ECO:0000313" key="4">
    <source>
        <dbReference type="Proteomes" id="UP000272908"/>
    </source>
</evidence>
<feature type="transmembrane region" description="Helical" evidence="1">
    <location>
        <begin position="87"/>
        <end position="108"/>
    </location>
</feature>
<evidence type="ECO:0000313" key="3">
    <source>
        <dbReference type="EMBL" id="SUZ33183.1"/>
    </source>
</evidence>